<evidence type="ECO:0008006" key="3">
    <source>
        <dbReference type="Google" id="ProtNLM"/>
    </source>
</evidence>
<dbReference type="EMBL" id="JACHVU010000002">
    <property type="protein sequence ID" value="MBB2989503.1"/>
    <property type="molecule type" value="Genomic_DNA"/>
</dbReference>
<dbReference type="InterPro" id="IPR029044">
    <property type="entry name" value="Nucleotide-diphossugar_trans"/>
</dbReference>
<protein>
    <recommendedName>
        <fullName evidence="3">Glycosyltransferase involved in cell wall biogenesis</fullName>
    </recommendedName>
</protein>
<dbReference type="InterPro" id="IPR018641">
    <property type="entry name" value="Trfase_1_rSAM/seldom-assoc"/>
</dbReference>
<accession>A0A839Q253</accession>
<dbReference type="PANTHER" id="PTHR36529">
    <property type="entry name" value="SLL1095 PROTEIN"/>
    <property type="match status" value="1"/>
</dbReference>
<evidence type="ECO:0000313" key="1">
    <source>
        <dbReference type="EMBL" id="MBB2989503.1"/>
    </source>
</evidence>
<sequence>MTGVCLLVVAKAPVAGLAKTRLAATLGDDRAAAIAAAALLDTLDAVERTPAACRVVAMTGNLDDAHSADEIRSRLEAFVVLPQRGDDFADRLANAHVDAAAACGGLPVVQIGMDTPQVSPALLSRCADALDVHDAALGMAHDGGWWVLGVRDATWADCLRDVPMSVPDTGSLTLDALRTNGLRVGLVDELTDVDTVDDIDEVRRACAPESRFRDVTASVRVQEA</sequence>
<proteinExistence type="predicted"/>
<dbReference type="AlphaFoldDB" id="A0A839Q253"/>
<gene>
    <name evidence="1" type="ORF">FHR72_000966</name>
</gene>
<dbReference type="Proteomes" id="UP000550501">
    <property type="component" value="Unassembled WGS sequence"/>
</dbReference>
<reference evidence="1 2" key="1">
    <citation type="submission" date="2020-08" db="EMBL/GenBank/DDBJ databases">
        <title>The Agave Microbiome: Exploring the role of microbial communities in plant adaptations to desert environments.</title>
        <authorList>
            <person name="Partida-Martinez L.P."/>
        </authorList>
    </citation>
    <scope>NUCLEOTIDE SEQUENCE [LARGE SCALE GENOMIC DNA]</scope>
    <source>
        <strain evidence="1 2">AT2.18</strain>
    </source>
</reference>
<dbReference type="SUPFAM" id="SSF53448">
    <property type="entry name" value="Nucleotide-diphospho-sugar transferases"/>
    <property type="match status" value="1"/>
</dbReference>
<keyword evidence="2" id="KW-1185">Reference proteome</keyword>
<dbReference type="RefSeq" id="WP_183467230.1">
    <property type="nucleotide sequence ID" value="NZ_JACHVU010000002.1"/>
</dbReference>
<dbReference type="PANTHER" id="PTHR36529:SF1">
    <property type="entry name" value="GLYCOSYLTRANSFERASE"/>
    <property type="match status" value="1"/>
</dbReference>
<organism evidence="1 2">
    <name type="scientific">Mycolicibacterium iranicum</name>
    <name type="common">Mycobacterium iranicum</name>
    <dbReference type="NCBI Taxonomy" id="912594"/>
    <lineage>
        <taxon>Bacteria</taxon>
        <taxon>Bacillati</taxon>
        <taxon>Actinomycetota</taxon>
        <taxon>Actinomycetes</taxon>
        <taxon>Mycobacteriales</taxon>
        <taxon>Mycobacteriaceae</taxon>
        <taxon>Mycolicibacterium</taxon>
    </lineage>
</organism>
<name>A0A839Q253_MYCIR</name>
<dbReference type="Gene3D" id="3.90.550.10">
    <property type="entry name" value="Spore Coat Polysaccharide Biosynthesis Protein SpsA, Chain A"/>
    <property type="match status" value="1"/>
</dbReference>
<comment type="caution">
    <text evidence="1">The sequence shown here is derived from an EMBL/GenBank/DDBJ whole genome shotgun (WGS) entry which is preliminary data.</text>
</comment>
<evidence type="ECO:0000313" key="2">
    <source>
        <dbReference type="Proteomes" id="UP000550501"/>
    </source>
</evidence>
<dbReference type="Pfam" id="PF09837">
    <property type="entry name" value="DUF2064"/>
    <property type="match status" value="1"/>
</dbReference>